<dbReference type="OrthoDB" id="8792814at2"/>
<evidence type="ECO:0000313" key="1">
    <source>
        <dbReference type="EMBL" id="EOL41884.1"/>
    </source>
</evidence>
<dbReference type="eggNOG" id="COG3878">
    <property type="taxonomic scope" value="Bacteria"/>
</dbReference>
<dbReference type="STRING" id="154621.RV11_GL001546"/>
<dbReference type="PATRIC" id="fig|1158610.3.peg.2207"/>
<name>R3TKC8_9ENTE</name>
<evidence type="ECO:0000313" key="2">
    <source>
        <dbReference type="Proteomes" id="UP000013785"/>
    </source>
</evidence>
<comment type="caution">
    <text evidence="1">The sequence shown here is derived from an EMBL/GenBank/DDBJ whole genome shotgun (WGS) entry which is preliminary data.</text>
</comment>
<organism evidence="1 2">
    <name type="scientific">Enterococcus phoeniculicola ATCC BAA-412</name>
    <dbReference type="NCBI Taxonomy" id="1158610"/>
    <lineage>
        <taxon>Bacteria</taxon>
        <taxon>Bacillati</taxon>
        <taxon>Bacillota</taxon>
        <taxon>Bacilli</taxon>
        <taxon>Lactobacillales</taxon>
        <taxon>Enterococcaceae</taxon>
        <taxon>Enterococcus</taxon>
    </lineage>
</organism>
<reference evidence="1 2" key="1">
    <citation type="submission" date="2013-02" db="EMBL/GenBank/DDBJ databases">
        <title>The Genome Sequence of Enterococcus phoeniculicola BAA-412.</title>
        <authorList>
            <consortium name="The Broad Institute Genome Sequencing Platform"/>
            <consortium name="The Broad Institute Genome Sequencing Center for Infectious Disease"/>
            <person name="Earl A.M."/>
            <person name="Gilmore M.S."/>
            <person name="Lebreton F."/>
            <person name="Walker B."/>
            <person name="Young S.K."/>
            <person name="Zeng Q."/>
            <person name="Gargeya S."/>
            <person name="Fitzgerald M."/>
            <person name="Haas B."/>
            <person name="Abouelleil A."/>
            <person name="Alvarado L."/>
            <person name="Arachchi H.M."/>
            <person name="Berlin A.M."/>
            <person name="Chapman S.B."/>
            <person name="Dewar J."/>
            <person name="Goldberg J."/>
            <person name="Griggs A."/>
            <person name="Gujja S."/>
            <person name="Hansen M."/>
            <person name="Howarth C."/>
            <person name="Imamovic A."/>
            <person name="Larimer J."/>
            <person name="McCowan C."/>
            <person name="Murphy C."/>
            <person name="Neiman D."/>
            <person name="Pearson M."/>
            <person name="Priest M."/>
            <person name="Roberts A."/>
            <person name="Saif S."/>
            <person name="Shea T."/>
            <person name="Sisk P."/>
            <person name="Sykes S."/>
            <person name="Wortman J."/>
            <person name="Nusbaum C."/>
            <person name="Birren B."/>
        </authorList>
    </citation>
    <scope>NUCLEOTIDE SEQUENCE [LARGE SCALE GENOMIC DNA]</scope>
    <source>
        <strain evidence="1 2">ATCC BAA-412</strain>
    </source>
</reference>
<keyword evidence="2" id="KW-1185">Reference proteome</keyword>
<dbReference type="InterPro" id="IPR035948">
    <property type="entry name" value="YwqG-like_sf"/>
</dbReference>
<dbReference type="Pfam" id="PF09234">
    <property type="entry name" value="DUF1963"/>
    <property type="match status" value="1"/>
</dbReference>
<dbReference type="HOGENOM" id="CLU_090252_1_0_9"/>
<protein>
    <recommendedName>
        <fullName evidence="3">DUF1963 domain-containing protein</fullName>
    </recommendedName>
</protein>
<dbReference type="AlphaFoldDB" id="R3TKC8"/>
<dbReference type="Gene3D" id="2.30.320.10">
    <property type="entry name" value="YwqG-like"/>
    <property type="match status" value="1"/>
</dbReference>
<dbReference type="InterPro" id="IPR015315">
    <property type="entry name" value="DUF1963"/>
</dbReference>
<dbReference type="EMBL" id="AJAT01000017">
    <property type="protein sequence ID" value="EOL41884.1"/>
    <property type="molecule type" value="Genomic_DNA"/>
</dbReference>
<gene>
    <name evidence="1" type="ORF">UC3_02232</name>
</gene>
<dbReference type="Proteomes" id="UP000013785">
    <property type="component" value="Unassembled WGS sequence"/>
</dbReference>
<dbReference type="SUPFAM" id="SSF103032">
    <property type="entry name" value="Hypothetical protein YwqG"/>
    <property type="match status" value="1"/>
</dbReference>
<dbReference type="RefSeq" id="WP_010768876.1">
    <property type="nucleotide sequence ID" value="NZ_ASWE01000001.1"/>
</dbReference>
<accession>R3TKC8</accession>
<sequence length="232" mass="26790">MTIEEIKQVLGKKATTFVAGGFRPTFQVEESWIGKVEWFLKEEEIPTDDDGLLMLPLMQLYLENLPFVPEALEGIKLLTVFVSQNIPSDILPSGSYWTVREYHTLDCLERKKLTHSSSFLTPFPLKPSFIEEDFPIWDDEYSFSKTVENEILRLEKEGSIESYYATFDQNYEHKLGGYPTYCQSGISFGEGFEFVLQITSDSKVGFSIGDSGILFLAKNKETREWLLYWDCY</sequence>
<proteinExistence type="predicted"/>
<evidence type="ECO:0008006" key="3">
    <source>
        <dbReference type="Google" id="ProtNLM"/>
    </source>
</evidence>